<dbReference type="Proteomes" id="UP000619376">
    <property type="component" value="Unassembled WGS sequence"/>
</dbReference>
<reference evidence="4" key="2">
    <citation type="journal article" date="2019" name="Int. J. Syst. Evol. Microbiol.">
        <title>The Global Catalogue of Microorganisms (GCM) 10K type strain sequencing project: providing services to taxonomists for standard genome sequencing and annotation.</title>
        <authorList>
            <consortium name="The Broad Institute Genomics Platform"/>
            <consortium name="The Broad Institute Genome Sequencing Center for Infectious Disease"/>
            <person name="Wu L."/>
            <person name="Ma J."/>
        </authorList>
    </citation>
    <scope>NUCLEOTIDE SEQUENCE [LARGE SCALE GENOMIC DNA]</scope>
    <source>
        <strain evidence="4">CGMCC 1.18437</strain>
    </source>
</reference>
<dbReference type="EMBL" id="BNAJ01000006">
    <property type="protein sequence ID" value="GHF48200.1"/>
    <property type="molecule type" value="Genomic_DNA"/>
</dbReference>
<dbReference type="EMBL" id="JACHFK010000006">
    <property type="protein sequence ID" value="MBB5377204.1"/>
    <property type="molecule type" value="Genomic_DNA"/>
</dbReference>
<dbReference type="AlphaFoldDB" id="A0A7W8KIM2"/>
<reference evidence="2 3" key="3">
    <citation type="submission" date="2020-08" db="EMBL/GenBank/DDBJ databases">
        <title>Genomic Encyclopedia of Type Strains, Phase IV (KMG-IV): sequencing the most valuable type-strain genomes for metagenomic binning, comparative biology and taxonomic classification.</title>
        <authorList>
            <person name="Goeker M."/>
        </authorList>
    </citation>
    <scope>NUCLEOTIDE SEQUENCE [LARGE SCALE GENOMIC DNA]</scope>
    <source>
        <strain evidence="2 3">DSM 27521</strain>
    </source>
</reference>
<evidence type="ECO:0000313" key="2">
    <source>
        <dbReference type="EMBL" id="MBB5377204.1"/>
    </source>
</evidence>
<reference evidence="1" key="4">
    <citation type="submission" date="2024-05" db="EMBL/GenBank/DDBJ databases">
        <authorList>
            <person name="Sun Q."/>
            <person name="Zhou Y."/>
        </authorList>
    </citation>
    <scope>NUCLEOTIDE SEQUENCE</scope>
    <source>
        <strain evidence="1">CGMCC 1.18437</strain>
    </source>
</reference>
<dbReference type="Proteomes" id="UP000539473">
    <property type="component" value="Unassembled WGS sequence"/>
</dbReference>
<reference evidence="1" key="1">
    <citation type="journal article" date="2014" name="Int. J. Syst. Evol. Microbiol.">
        <title>Complete genome of a new Firmicutes species belonging to the dominant human colonic microbiota ('Ruminococcus bicirculans') reveals two chromosomes and a selective capacity to utilize plant glucans.</title>
        <authorList>
            <consortium name="NISC Comparative Sequencing Program"/>
            <person name="Wegmann U."/>
            <person name="Louis P."/>
            <person name="Goesmann A."/>
            <person name="Henrissat B."/>
            <person name="Duncan S.H."/>
            <person name="Flint H.J."/>
        </authorList>
    </citation>
    <scope>NUCLEOTIDE SEQUENCE</scope>
    <source>
        <strain evidence="1">CGMCC 1.18437</strain>
    </source>
</reference>
<protein>
    <submittedName>
        <fullName evidence="2">Uncharacterized protein</fullName>
    </submittedName>
</protein>
<name>A0A7W8KIM2_9DEIO</name>
<accession>A0A7W8KIM2</accession>
<comment type="caution">
    <text evidence="2">The sequence shown here is derived from an EMBL/GenBank/DDBJ whole genome shotgun (WGS) entry which is preliminary data.</text>
</comment>
<sequence length="158" mass="17885">MTRSVAPRDLETAFHGWLKQTGLELEACEQTALFRALIAYFKDVRIERCSPGEHDYLHFESSGNTFYFERILYVPWELLYPADPEVDPDEDLREKWGVSVGPQLDAFASAPEFPTSNLWSNDYPSVDEFADAVLAHPAMTWADQAGPLPSSTFHDQIG</sequence>
<gene>
    <name evidence="1" type="ORF">GCM10017781_25720</name>
    <name evidence="2" type="ORF">HNQ07_002677</name>
</gene>
<organism evidence="2 3">
    <name type="scientific">Deinococcus metalli</name>
    <dbReference type="NCBI Taxonomy" id="1141878"/>
    <lineage>
        <taxon>Bacteria</taxon>
        <taxon>Thermotogati</taxon>
        <taxon>Deinococcota</taxon>
        <taxon>Deinococci</taxon>
        <taxon>Deinococcales</taxon>
        <taxon>Deinococcaceae</taxon>
        <taxon>Deinococcus</taxon>
    </lineage>
</organism>
<evidence type="ECO:0000313" key="3">
    <source>
        <dbReference type="Proteomes" id="UP000539473"/>
    </source>
</evidence>
<evidence type="ECO:0000313" key="1">
    <source>
        <dbReference type="EMBL" id="GHF48200.1"/>
    </source>
</evidence>
<dbReference type="RefSeq" id="WP_184112526.1">
    <property type="nucleotide sequence ID" value="NZ_BNAJ01000006.1"/>
</dbReference>
<proteinExistence type="predicted"/>
<keyword evidence="4" id="KW-1185">Reference proteome</keyword>
<evidence type="ECO:0000313" key="4">
    <source>
        <dbReference type="Proteomes" id="UP000619376"/>
    </source>
</evidence>